<dbReference type="SMART" id="SM00387">
    <property type="entry name" value="HATPase_c"/>
    <property type="match status" value="1"/>
</dbReference>
<evidence type="ECO:0000259" key="16">
    <source>
        <dbReference type="PROSITE" id="PS50110"/>
    </source>
</evidence>
<dbReference type="CDD" id="cd06225">
    <property type="entry name" value="HAMP"/>
    <property type="match status" value="1"/>
</dbReference>
<dbReference type="CDD" id="cd12913">
    <property type="entry name" value="PDC1_MCP_like"/>
    <property type="match status" value="1"/>
</dbReference>
<evidence type="ECO:0000256" key="6">
    <source>
        <dbReference type="ARBA" id="ARBA00022679"/>
    </source>
</evidence>
<evidence type="ECO:0000256" key="13">
    <source>
        <dbReference type="SAM" id="Coils"/>
    </source>
</evidence>
<dbReference type="SMART" id="SM00304">
    <property type="entry name" value="HAMP"/>
    <property type="match status" value="1"/>
</dbReference>
<dbReference type="InterPro" id="IPR004358">
    <property type="entry name" value="Sig_transdc_His_kin-like_C"/>
</dbReference>
<evidence type="ECO:0000313" key="18">
    <source>
        <dbReference type="EMBL" id="MDJ1173077.1"/>
    </source>
</evidence>
<dbReference type="PROSITE" id="PS50885">
    <property type="entry name" value="HAMP"/>
    <property type="match status" value="1"/>
</dbReference>
<dbReference type="Pfam" id="PF00072">
    <property type="entry name" value="Response_reg"/>
    <property type="match status" value="1"/>
</dbReference>
<evidence type="ECO:0000256" key="9">
    <source>
        <dbReference type="ARBA" id="ARBA00022989"/>
    </source>
</evidence>
<dbReference type="PANTHER" id="PTHR43047:SF72">
    <property type="entry name" value="OSMOSENSING HISTIDINE PROTEIN KINASE SLN1"/>
    <property type="match status" value="1"/>
</dbReference>
<feature type="transmembrane region" description="Helical" evidence="14">
    <location>
        <begin position="20"/>
        <end position="40"/>
    </location>
</feature>
<dbReference type="Gene3D" id="3.40.50.2300">
    <property type="match status" value="1"/>
</dbReference>
<evidence type="ECO:0000256" key="11">
    <source>
        <dbReference type="ARBA" id="ARBA00023136"/>
    </source>
</evidence>
<keyword evidence="5 12" id="KW-0597">Phosphoprotein</keyword>
<dbReference type="InterPro" id="IPR003594">
    <property type="entry name" value="HATPase_dom"/>
</dbReference>
<dbReference type="Pfam" id="PF00512">
    <property type="entry name" value="HisKA"/>
    <property type="match status" value="1"/>
</dbReference>
<comment type="caution">
    <text evidence="18">The sequence shown here is derived from an EMBL/GenBank/DDBJ whole genome shotgun (WGS) entry which is preliminary data.</text>
</comment>
<dbReference type="SUPFAM" id="SSF55874">
    <property type="entry name" value="ATPase domain of HSP90 chaperone/DNA topoisomerase II/histidine kinase"/>
    <property type="match status" value="1"/>
</dbReference>
<dbReference type="SUPFAM" id="SSF52172">
    <property type="entry name" value="CheY-like"/>
    <property type="match status" value="1"/>
</dbReference>
<evidence type="ECO:0000256" key="1">
    <source>
        <dbReference type="ARBA" id="ARBA00000085"/>
    </source>
</evidence>
<dbReference type="Gene3D" id="6.10.340.10">
    <property type="match status" value="1"/>
</dbReference>
<evidence type="ECO:0000256" key="4">
    <source>
        <dbReference type="ARBA" id="ARBA00022475"/>
    </source>
</evidence>
<keyword evidence="7 14" id="KW-0812">Transmembrane</keyword>
<keyword evidence="4" id="KW-1003">Cell membrane</keyword>
<keyword evidence="9 14" id="KW-1133">Transmembrane helix</keyword>
<keyword evidence="19" id="KW-1185">Reference proteome</keyword>
<evidence type="ECO:0000256" key="12">
    <source>
        <dbReference type="PROSITE-ProRule" id="PRU00169"/>
    </source>
</evidence>
<organism evidence="18 19">
    <name type="scientific">Roseofilum capinflatum BLCC-M114</name>
    <dbReference type="NCBI Taxonomy" id="3022440"/>
    <lineage>
        <taxon>Bacteria</taxon>
        <taxon>Bacillati</taxon>
        <taxon>Cyanobacteriota</taxon>
        <taxon>Cyanophyceae</taxon>
        <taxon>Desertifilales</taxon>
        <taxon>Desertifilaceae</taxon>
        <taxon>Roseofilum</taxon>
        <taxon>Roseofilum capinflatum</taxon>
    </lineage>
</organism>
<feature type="transmembrane region" description="Helical" evidence="14">
    <location>
        <begin position="352"/>
        <end position="374"/>
    </location>
</feature>
<dbReference type="Pfam" id="PF02518">
    <property type="entry name" value="HATPase_c"/>
    <property type="match status" value="1"/>
</dbReference>
<keyword evidence="10" id="KW-0902">Two-component regulatory system</keyword>
<dbReference type="GO" id="GO:0005524">
    <property type="term" value="F:ATP binding"/>
    <property type="evidence" value="ECO:0007669"/>
    <property type="project" value="UniProtKB-KW"/>
</dbReference>
<feature type="domain" description="Histidine kinase" evidence="15">
    <location>
        <begin position="468"/>
        <end position="671"/>
    </location>
</feature>
<comment type="subcellular location">
    <subcellularLocation>
        <location evidence="2">Cell membrane</location>
        <topology evidence="2">Multi-pass membrane protein</topology>
    </subcellularLocation>
</comment>
<evidence type="ECO:0000256" key="3">
    <source>
        <dbReference type="ARBA" id="ARBA00012438"/>
    </source>
</evidence>
<reference evidence="18 19" key="1">
    <citation type="submission" date="2023-01" db="EMBL/GenBank/DDBJ databases">
        <title>Novel diversity within Roseofilum (Cyanobacteria; Desertifilaceae) from marine benthic mats with descriptions of four novel species.</title>
        <authorList>
            <person name="Wang Y."/>
            <person name="Berthold D.E."/>
            <person name="Hu J."/>
            <person name="Lefler F.W."/>
            <person name="Laughinghouse H.D. IV."/>
        </authorList>
    </citation>
    <scope>NUCLEOTIDE SEQUENCE [LARGE SCALE GENOMIC DNA]</scope>
    <source>
        <strain evidence="18 19">BLCC-M114</strain>
    </source>
</reference>
<evidence type="ECO:0000256" key="14">
    <source>
        <dbReference type="SAM" id="Phobius"/>
    </source>
</evidence>
<dbReference type="InterPro" id="IPR036097">
    <property type="entry name" value="HisK_dim/P_sf"/>
</dbReference>
<dbReference type="InterPro" id="IPR001789">
    <property type="entry name" value="Sig_transdc_resp-reg_receiver"/>
</dbReference>
<dbReference type="InterPro" id="IPR033479">
    <property type="entry name" value="dCache_1"/>
</dbReference>
<dbReference type="Proteomes" id="UP001235849">
    <property type="component" value="Unassembled WGS sequence"/>
</dbReference>
<dbReference type="Pfam" id="PF02743">
    <property type="entry name" value="dCache_1"/>
    <property type="match status" value="1"/>
</dbReference>
<evidence type="ECO:0000256" key="10">
    <source>
        <dbReference type="ARBA" id="ARBA00023012"/>
    </source>
</evidence>
<dbReference type="Pfam" id="PF00672">
    <property type="entry name" value="HAMP"/>
    <property type="match status" value="1"/>
</dbReference>
<evidence type="ECO:0000259" key="15">
    <source>
        <dbReference type="PROSITE" id="PS50109"/>
    </source>
</evidence>
<dbReference type="CDD" id="cd17546">
    <property type="entry name" value="REC_hyHK_CKI1_RcsC-like"/>
    <property type="match status" value="1"/>
</dbReference>
<evidence type="ECO:0000313" key="19">
    <source>
        <dbReference type="Proteomes" id="UP001235849"/>
    </source>
</evidence>
<keyword evidence="18" id="KW-0067">ATP-binding</keyword>
<keyword evidence="13" id="KW-0175">Coiled coil</keyword>
<dbReference type="InterPro" id="IPR011006">
    <property type="entry name" value="CheY-like_superfamily"/>
</dbReference>
<keyword evidence="11 14" id="KW-0472">Membrane</keyword>
<dbReference type="SMART" id="SM00448">
    <property type="entry name" value="REC"/>
    <property type="match status" value="1"/>
</dbReference>
<comment type="catalytic activity">
    <reaction evidence="1">
        <text>ATP + protein L-histidine = ADP + protein N-phospho-L-histidine.</text>
        <dbReference type="EC" id="2.7.13.3"/>
    </reaction>
</comment>
<dbReference type="Gene3D" id="3.30.565.10">
    <property type="entry name" value="Histidine kinase-like ATPase, C-terminal domain"/>
    <property type="match status" value="1"/>
</dbReference>
<feature type="domain" description="Response regulatory" evidence="16">
    <location>
        <begin position="733"/>
        <end position="849"/>
    </location>
</feature>
<gene>
    <name evidence="18" type="ORF">PMG25_03135</name>
</gene>
<dbReference type="CDD" id="cd16922">
    <property type="entry name" value="HATPase_EvgS-ArcB-TorS-like"/>
    <property type="match status" value="1"/>
</dbReference>
<dbReference type="EMBL" id="JAQOSO010000012">
    <property type="protein sequence ID" value="MDJ1173077.1"/>
    <property type="molecule type" value="Genomic_DNA"/>
</dbReference>
<sequence>MAVLHHQNSWDLSAKLPLKLLLIVPFVFQIVLVVGLTGWFSVRYGKKAVNEVATQLRSEVTHRIDQKLSEYLTLPHQVNYMTLDALELGYLQIENFPQLQQHFLKQLQRFDRIDSVFFGSEQNEFIGIAHGRDNRLQLMRAGKATGGSIQFHLLNQQDRPIELINETPNFPIRDRPWYKVAVQSQQEVWGPIFTYHAYPRMAIPASVAIRDDAGNLIGVLGNNFFLTQISEFLATLKIGRSGQTFIIERSGQLVASSTLPQPFVIKNGVAQRIDAINCEDPIIQATTAHLLEALGSFDRIEESQQLDFYLQKQRQFVQLMPYQDDYGLDWLIVVVVPEADFMGQIEANTRNTIALCAIALMVAIAIGILTAHWITRPILSLAAASEAIMLGITDQNPQGQLSPGNPPLKITRIREIEQLSHSFNQMAQQLQDSFNSLEQRVQERTLELEQAKQAAEQANQTKSQFLANMSHELRTPLNAIIGFTQLMLRHCSHNPQQQEHLNIIHRASEYLLGLINEVLEMSKIEAGHLQLNANDFDLKHLLETVQELFALKAQVKGITLQVQLDPALPTYIRSDEGKLRQILVNLLSNAIKFTSEGTVILRVEAGTSPHQFHFEVEDTGIGIEPEELSSLFIPFVQTQSGRSSQQGTGLGLTVTHQFIGLMGGQIKAISRGYQFTPVSAQSDDLLQPVALADSPIGTRFEFEITVEPAENLSFQPVITQRVIGLVPGQPTYRILVVDDRWSNRQLLLQLLGPLGFDVQDAENGQQAIEIWENWQPHLIWMDMRMPVMDGYTATEYIKQHIHGQATVIIALTASVFEEEKALVLSSGCDDFVRKPFRESVILEKMNHYLGVDYIYETLEESPAVSGEPAESYPVQLALMPHEWIEQLEYFATGADGEQILHLLEALSEEQMQLRETLTGWVNQFQFEQLVEVSQAALKLNHQVSRT</sequence>
<feature type="domain" description="HAMP" evidence="17">
    <location>
        <begin position="372"/>
        <end position="435"/>
    </location>
</feature>
<accession>A0ABT7B2M5</accession>
<dbReference type="PROSITE" id="PS50110">
    <property type="entry name" value="RESPONSE_REGULATORY"/>
    <property type="match status" value="1"/>
</dbReference>
<dbReference type="Gene3D" id="1.10.287.130">
    <property type="match status" value="1"/>
</dbReference>
<name>A0ABT7B2M5_9CYAN</name>
<dbReference type="Gene3D" id="3.30.450.20">
    <property type="entry name" value="PAS domain"/>
    <property type="match status" value="1"/>
</dbReference>
<protein>
    <recommendedName>
        <fullName evidence="3">histidine kinase</fullName>
        <ecNumber evidence="3">2.7.13.3</ecNumber>
    </recommendedName>
</protein>
<proteinExistence type="predicted"/>
<dbReference type="CDD" id="cd00082">
    <property type="entry name" value="HisKA"/>
    <property type="match status" value="1"/>
</dbReference>
<dbReference type="SUPFAM" id="SSF47384">
    <property type="entry name" value="Homodimeric domain of signal transducing histidine kinase"/>
    <property type="match status" value="1"/>
</dbReference>
<keyword evidence="6" id="KW-0808">Transferase</keyword>
<keyword evidence="18" id="KW-0547">Nucleotide-binding</keyword>
<evidence type="ECO:0000256" key="2">
    <source>
        <dbReference type="ARBA" id="ARBA00004651"/>
    </source>
</evidence>
<evidence type="ECO:0000256" key="5">
    <source>
        <dbReference type="ARBA" id="ARBA00022553"/>
    </source>
</evidence>
<keyword evidence="8" id="KW-0418">Kinase</keyword>
<feature type="modified residue" description="4-aspartylphosphate" evidence="12">
    <location>
        <position position="782"/>
    </location>
</feature>
<evidence type="ECO:0000259" key="17">
    <source>
        <dbReference type="PROSITE" id="PS50885"/>
    </source>
</evidence>
<dbReference type="PANTHER" id="PTHR43047">
    <property type="entry name" value="TWO-COMPONENT HISTIDINE PROTEIN KINASE"/>
    <property type="match status" value="1"/>
</dbReference>
<evidence type="ECO:0000256" key="8">
    <source>
        <dbReference type="ARBA" id="ARBA00022777"/>
    </source>
</evidence>
<dbReference type="PROSITE" id="PS50109">
    <property type="entry name" value="HIS_KIN"/>
    <property type="match status" value="1"/>
</dbReference>
<dbReference type="PRINTS" id="PR00344">
    <property type="entry name" value="BCTRLSENSOR"/>
</dbReference>
<dbReference type="SMART" id="SM00388">
    <property type="entry name" value="HisKA"/>
    <property type="match status" value="1"/>
</dbReference>
<evidence type="ECO:0000256" key="7">
    <source>
        <dbReference type="ARBA" id="ARBA00022692"/>
    </source>
</evidence>
<dbReference type="InterPro" id="IPR005467">
    <property type="entry name" value="His_kinase_dom"/>
</dbReference>
<dbReference type="RefSeq" id="WP_283765454.1">
    <property type="nucleotide sequence ID" value="NZ_JAQOSO010000012.1"/>
</dbReference>
<dbReference type="EC" id="2.7.13.3" evidence="3"/>
<dbReference type="InterPro" id="IPR003660">
    <property type="entry name" value="HAMP_dom"/>
</dbReference>
<feature type="coiled-coil region" evidence="13">
    <location>
        <begin position="427"/>
        <end position="468"/>
    </location>
</feature>
<dbReference type="InterPro" id="IPR036890">
    <property type="entry name" value="HATPase_C_sf"/>
</dbReference>
<dbReference type="InterPro" id="IPR003661">
    <property type="entry name" value="HisK_dim/P_dom"/>
</dbReference>